<feature type="domain" description="Erythromycin biosynthesis protein CIII-like C-terminal" evidence="1">
    <location>
        <begin position="309"/>
        <end position="410"/>
    </location>
</feature>
<accession>A0A4Y9SH31</accession>
<dbReference type="SUPFAM" id="SSF53756">
    <property type="entry name" value="UDP-Glycosyltransferase/glycogen phosphorylase"/>
    <property type="match status" value="1"/>
</dbReference>
<dbReference type="InterPro" id="IPR002213">
    <property type="entry name" value="UDP_glucos_trans"/>
</dbReference>
<dbReference type="Gene3D" id="3.40.50.2000">
    <property type="entry name" value="Glycogen Phosphorylase B"/>
    <property type="match status" value="2"/>
</dbReference>
<dbReference type="Pfam" id="PF06722">
    <property type="entry name" value="EryCIII-like_C"/>
    <property type="match status" value="1"/>
</dbReference>
<reference evidence="2 3" key="1">
    <citation type="submission" date="2019-03" db="EMBL/GenBank/DDBJ databases">
        <title>Draft Genome Sequence of Duganella callidus sp. nov., a Novel Duganella Species Isolated from Cultivated Soil.</title>
        <authorList>
            <person name="Raths R."/>
            <person name="Peta V."/>
            <person name="Bucking H."/>
        </authorList>
    </citation>
    <scope>NUCLEOTIDE SEQUENCE [LARGE SCALE GENOMIC DNA]</scope>
    <source>
        <strain evidence="2 3">DN04</strain>
    </source>
</reference>
<organism evidence="2 3">
    <name type="scientific">Duganella callida</name>
    <dbReference type="NCBI Taxonomy" id="2561932"/>
    <lineage>
        <taxon>Bacteria</taxon>
        <taxon>Pseudomonadati</taxon>
        <taxon>Pseudomonadota</taxon>
        <taxon>Betaproteobacteria</taxon>
        <taxon>Burkholderiales</taxon>
        <taxon>Oxalobacteraceae</taxon>
        <taxon>Telluria group</taxon>
        <taxon>Duganella</taxon>
    </lineage>
</organism>
<gene>
    <name evidence="2" type="ORF">E4L98_11180</name>
</gene>
<keyword evidence="2" id="KW-0808">Transferase</keyword>
<dbReference type="InterPro" id="IPR050426">
    <property type="entry name" value="Glycosyltransferase_28"/>
</dbReference>
<dbReference type="OrthoDB" id="9805366at2"/>
<dbReference type="PANTHER" id="PTHR48050:SF13">
    <property type="entry name" value="STEROL 3-BETA-GLUCOSYLTRANSFERASE UGT80A2"/>
    <property type="match status" value="1"/>
</dbReference>
<dbReference type="RefSeq" id="WP_135201643.1">
    <property type="nucleotide sequence ID" value="NZ_SPVG01000106.1"/>
</dbReference>
<dbReference type="PANTHER" id="PTHR48050">
    <property type="entry name" value="STEROL 3-BETA-GLUCOSYLTRANSFERASE"/>
    <property type="match status" value="1"/>
</dbReference>
<dbReference type="EMBL" id="SPVG01000106">
    <property type="protein sequence ID" value="TFW23567.1"/>
    <property type="molecule type" value="Genomic_DNA"/>
</dbReference>
<evidence type="ECO:0000259" key="1">
    <source>
        <dbReference type="Pfam" id="PF06722"/>
    </source>
</evidence>
<dbReference type="AlphaFoldDB" id="A0A4Y9SH31"/>
<dbReference type="GO" id="GO:0008194">
    <property type="term" value="F:UDP-glycosyltransferase activity"/>
    <property type="evidence" value="ECO:0007669"/>
    <property type="project" value="InterPro"/>
</dbReference>
<dbReference type="GO" id="GO:0017000">
    <property type="term" value="P:antibiotic biosynthetic process"/>
    <property type="evidence" value="ECO:0007669"/>
    <property type="project" value="UniProtKB-ARBA"/>
</dbReference>
<sequence length="433" mass="45426">MRIILAATPATGHLNPILAAARVLVAQGHEVALTTASAFRAKVEATGARFVPLPPGADMDLSDTAGLFPERANLQPGLPQLAFDFKHFFIDPIPAQFAGLERLLADFPADAILADTMFGGCLPFLLGARARRPAIATLGVSSLLTRRRDRAPVGMGLPPASDEITVIRYANMAAEVNMVLLDPLRLQVDAVLKALGAQSLPMPYIEALVGLPDLFLQPSVPAFDFPCMELPPNLHFIGALPTSPGEPLPADLAAAIGAGRRVVLVTQGTVANHDLGQLIGPTVQALAGRDDVLLLIATGGRPLEAIPHPLPANALAAAFLPFDALMPHLDLFVTNGGHGGVTQAVTHGVPLVTAGTSEDKREVNARVGWSGVGLDLRTDAPSVAQLRDAIASVLDDPAYRRRAQAMAQAFAGYDAATLLCDLLEQTVRAHPVS</sequence>
<keyword evidence="3" id="KW-1185">Reference proteome</keyword>
<protein>
    <submittedName>
        <fullName evidence="2">Glycosyltransferase</fullName>
    </submittedName>
</protein>
<evidence type="ECO:0000313" key="2">
    <source>
        <dbReference type="EMBL" id="TFW23567.1"/>
    </source>
</evidence>
<name>A0A4Y9SH31_9BURK</name>
<dbReference type="GO" id="GO:0016758">
    <property type="term" value="F:hexosyltransferase activity"/>
    <property type="evidence" value="ECO:0007669"/>
    <property type="project" value="UniProtKB-ARBA"/>
</dbReference>
<dbReference type="InterPro" id="IPR010610">
    <property type="entry name" value="EryCIII-like_C"/>
</dbReference>
<dbReference type="CDD" id="cd03784">
    <property type="entry name" value="GT1_Gtf-like"/>
    <property type="match status" value="1"/>
</dbReference>
<proteinExistence type="predicted"/>
<dbReference type="Proteomes" id="UP000297729">
    <property type="component" value="Unassembled WGS sequence"/>
</dbReference>
<evidence type="ECO:0000313" key="3">
    <source>
        <dbReference type="Proteomes" id="UP000297729"/>
    </source>
</evidence>
<comment type="caution">
    <text evidence="2">The sequence shown here is derived from an EMBL/GenBank/DDBJ whole genome shotgun (WGS) entry which is preliminary data.</text>
</comment>